<proteinExistence type="predicted"/>
<gene>
    <name evidence="4" type="ORF">QQX98_013111</name>
</gene>
<keyword evidence="2" id="KW-0472">Membrane</keyword>
<evidence type="ECO:0000313" key="4">
    <source>
        <dbReference type="EMBL" id="KAK7397517.1"/>
    </source>
</evidence>
<feature type="compositionally biased region" description="Polar residues" evidence="1">
    <location>
        <begin position="375"/>
        <end position="384"/>
    </location>
</feature>
<evidence type="ECO:0000313" key="5">
    <source>
        <dbReference type="Proteomes" id="UP001498476"/>
    </source>
</evidence>
<feature type="region of interest" description="Disordered" evidence="1">
    <location>
        <begin position="336"/>
        <end position="393"/>
    </location>
</feature>
<organism evidence="4 5">
    <name type="scientific">Neonectria punicea</name>
    <dbReference type="NCBI Taxonomy" id="979145"/>
    <lineage>
        <taxon>Eukaryota</taxon>
        <taxon>Fungi</taxon>
        <taxon>Dikarya</taxon>
        <taxon>Ascomycota</taxon>
        <taxon>Pezizomycotina</taxon>
        <taxon>Sordariomycetes</taxon>
        <taxon>Hypocreomycetidae</taxon>
        <taxon>Hypocreales</taxon>
        <taxon>Nectriaceae</taxon>
        <taxon>Neonectria</taxon>
    </lineage>
</organism>
<sequence>MARRLPLLSTLLLLFRALVQAADTVTISEDLDRTGHTCISKCLYYTYITDMGRAMGCGSPYNNDCYCATASASASVADGFMSKCASSLCERGDYTLDLSSIQSLYGSYCMGAGFTQPGATEWYNPAEATSEPDPTSSSSSNSDDDNSDSDVEPSKTLDSGAAETTTQMTIVTQTTEGGAEATKSRVIVYATSTLLVNSDGSPASLNIDDSDDNSSVKIGVGVAVPVVAILGAALAWWFWRRRRNARFAPGVQPSEEAGTSNTSTTHPPMSAVPVARKPVGSSAVSPVSAAVSPVSKTNELAGHGVQRELGGQEIHPFPVVTPSPPIAAAGHHEVNGDTAWRPEMDGQGQRVEVSRDGRPPELPGQSQSPPPGYTHATQGQSTQRWELPDNSRQ</sequence>
<dbReference type="Proteomes" id="UP001498476">
    <property type="component" value="Unassembled WGS sequence"/>
</dbReference>
<evidence type="ECO:0000256" key="1">
    <source>
        <dbReference type="SAM" id="MobiDB-lite"/>
    </source>
</evidence>
<evidence type="ECO:0000256" key="2">
    <source>
        <dbReference type="SAM" id="Phobius"/>
    </source>
</evidence>
<evidence type="ECO:0000256" key="3">
    <source>
        <dbReference type="SAM" id="SignalP"/>
    </source>
</evidence>
<dbReference type="EMBL" id="JAZAVJ010000496">
    <property type="protein sequence ID" value="KAK7397517.1"/>
    <property type="molecule type" value="Genomic_DNA"/>
</dbReference>
<keyword evidence="2" id="KW-0812">Transmembrane</keyword>
<keyword evidence="5" id="KW-1185">Reference proteome</keyword>
<feature type="signal peptide" evidence="3">
    <location>
        <begin position="1"/>
        <end position="21"/>
    </location>
</feature>
<reference evidence="4 5" key="1">
    <citation type="journal article" date="2025" name="Microbiol. Resour. Announc.">
        <title>Draft genome sequences for Neonectria magnoliae and Neonectria punicea, canker pathogens of Liriodendron tulipifera and Acer saccharum in West Virginia.</title>
        <authorList>
            <person name="Petronek H.M."/>
            <person name="Kasson M.T."/>
            <person name="Metheny A.M."/>
            <person name="Stauder C.M."/>
            <person name="Lovett B."/>
            <person name="Lynch S.C."/>
            <person name="Garnas J.R."/>
            <person name="Kasson L.R."/>
            <person name="Stajich J.E."/>
        </authorList>
    </citation>
    <scope>NUCLEOTIDE SEQUENCE [LARGE SCALE GENOMIC DNA]</scope>
    <source>
        <strain evidence="4 5">NRRL 64653</strain>
    </source>
</reference>
<feature type="region of interest" description="Disordered" evidence="1">
    <location>
        <begin position="121"/>
        <end position="168"/>
    </location>
</feature>
<accession>A0ABR1GGW4</accession>
<feature type="compositionally biased region" description="Acidic residues" evidence="1">
    <location>
        <begin position="142"/>
        <end position="151"/>
    </location>
</feature>
<keyword evidence="3" id="KW-0732">Signal</keyword>
<keyword evidence="2" id="KW-1133">Transmembrane helix</keyword>
<name>A0ABR1GGW4_9HYPO</name>
<feature type="chain" id="PRO_5047010642" description="Extracellular membrane protein CFEM domain-containing protein" evidence="3">
    <location>
        <begin position="22"/>
        <end position="393"/>
    </location>
</feature>
<protein>
    <recommendedName>
        <fullName evidence="6">Extracellular membrane protein CFEM domain-containing protein</fullName>
    </recommendedName>
</protein>
<evidence type="ECO:0008006" key="6">
    <source>
        <dbReference type="Google" id="ProtNLM"/>
    </source>
</evidence>
<feature type="transmembrane region" description="Helical" evidence="2">
    <location>
        <begin position="218"/>
        <end position="239"/>
    </location>
</feature>
<comment type="caution">
    <text evidence="4">The sequence shown here is derived from an EMBL/GenBank/DDBJ whole genome shotgun (WGS) entry which is preliminary data.</text>
</comment>